<accession>C6HK77</accession>
<protein>
    <submittedName>
        <fullName evidence="2">Uncharacterized protein</fullName>
    </submittedName>
</protein>
<keyword evidence="1" id="KW-0472">Membrane</keyword>
<dbReference type="HOGENOM" id="CLU_1980994_0_0_1"/>
<feature type="transmembrane region" description="Helical" evidence="1">
    <location>
        <begin position="28"/>
        <end position="49"/>
    </location>
</feature>
<dbReference type="Proteomes" id="UP000002624">
    <property type="component" value="Unassembled WGS sequence"/>
</dbReference>
<keyword evidence="1" id="KW-0812">Transmembrane</keyword>
<name>C6HK77_AJECH</name>
<reference evidence="3" key="1">
    <citation type="submission" date="2009-05" db="EMBL/GenBank/DDBJ databases">
        <title>The genome sequence of Ajellomyces capsulatus strain H143.</title>
        <authorList>
            <person name="Champion M."/>
            <person name="Cuomo C.A."/>
            <person name="Ma L.-J."/>
            <person name="Henn M.R."/>
            <person name="Sil A."/>
            <person name="Goldman B."/>
            <person name="Young S.K."/>
            <person name="Kodira C.D."/>
            <person name="Zeng Q."/>
            <person name="Koehrsen M."/>
            <person name="Alvarado L."/>
            <person name="Berlin A.M."/>
            <person name="Borenstein D."/>
            <person name="Chen Z."/>
            <person name="Engels R."/>
            <person name="Freedman E."/>
            <person name="Gellesch M."/>
            <person name="Goldberg J."/>
            <person name="Griggs A."/>
            <person name="Gujja S."/>
            <person name="Heiman D.I."/>
            <person name="Hepburn T.A."/>
            <person name="Howarth C."/>
            <person name="Jen D."/>
            <person name="Larson L."/>
            <person name="Lewis B."/>
            <person name="Mehta T."/>
            <person name="Park D."/>
            <person name="Pearson M."/>
            <person name="Roberts A."/>
            <person name="Saif S."/>
            <person name="Shea T.D."/>
            <person name="Shenoy N."/>
            <person name="Sisk P."/>
            <person name="Stolte C."/>
            <person name="Sykes S."/>
            <person name="Walk T."/>
            <person name="White J."/>
            <person name="Yandava C."/>
            <person name="Klein B."/>
            <person name="McEwen J.G."/>
            <person name="Puccia R."/>
            <person name="Goldman G.H."/>
            <person name="Felipe M.S."/>
            <person name="Nino-Vega G."/>
            <person name="San-Blas G."/>
            <person name="Taylor J.W."/>
            <person name="Mendoza L."/>
            <person name="Galagan J.E."/>
            <person name="Nusbaum C."/>
            <person name="Birren B.W."/>
        </authorList>
    </citation>
    <scope>NUCLEOTIDE SEQUENCE [LARGE SCALE GENOMIC DNA]</scope>
    <source>
        <strain evidence="3">H143</strain>
    </source>
</reference>
<gene>
    <name evidence="2" type="ORF">HCDG_06608</name>
</gene>
<sequence length="126" mass="13897">MTPLAEERKVALTSPFLARTVQPRCSLWSYYASYFGVDVVWCGVVYSVMDRRVGYLCSFETSTPSPTTGSVTSCAGCQHETTPFNVQKLAHLTPPNRSNRQPCALHAPLPCTHKDTQRDVCGANNI</sequence>
<evidence type="ECO:0000313" key="3">
    <source>
        <dbReference type="Proteomes" id="UP000002624"/>
    </source>
</evidence>
<proteinExistence type="predicted"/>
<dbReference type="VEuPathDB" id="FungiDB:HCDG_06608"/>
<organism evidence="2 3">
    <name type="scientific">Ajellomyces capsulatus (strain H143)</name>
    <name type="common">Darling's disease fungus</name>
    <name type="synonym">Histoplasma capsulatum</name>
    <dbReference type="NCBI Taxonomy" id="544712"/>
    <lineage>
        <taxon>Eukaryota</taxon>
        <taxon>Fungi</taxon>
        <taxon>Dikarya</taxon>
        <taxon>Ascomycota</taxon>
        <taxon>Pezizomycotina</taxon>
        <taxon>Eurotiomycetes</taxon>
        <taxon>Eurotiomycetidae</taxon>
        <taxon>Onygenales</taxon>
        <taxon>Ajellomycetaceae</taxon>
        <taxon>Histoplasma</taxon>
    </lineage>
</organism>
<dbReference type="AlphaFoldDB" id="C6HK77"/>
<evidence type="ECO:0000313" key="2">
    <source>
        <dbReference type="EMBL" id="EER39503.1"/>
    </source>
</evidence>
<evidence type="ECO:0000256" key="1">
    <source>
        <dbReference type="SAM" id="Phobius"/>
    </source>
</evidence>
<keyword evidence="1" id="KW-1133">Transmembrane helix</keyword>
<dbReference type="EMBL" id="GG692429">
    <property type="protein sequence ID" value="EER39503.1"/>
    <property type="molecule type" value="Genomic_DNA"/>
</dbReference>